<name>A0A7X4KJY2_9BURK</name>
<protein>
    <recommendedName>
        <fullName evidence="3">HIRAN domain-containing protein</fullName>
    </recommendedName>
</protein>
<dbReference type="AlphaFoldDB" id="A0A7X4KJY2"/>
<sequence>MTDAILLAIMALSLAAMYLLLKKGFRPAAPPAARAPGPAYVPAQPGAPVKHWSDGGRMLTEVLAESRYQATVRELAGEHGDQGADTRLQAVLAVDPLNPYDDKPVAVFVAGRMTGYLSPKDAQAFREIQRREEIDGQPISCDAAIRGGSVWQGKHLAYAVWLDMDLSR</sequence>
<dbReference type="Proteomes" id="UP000450676">
    <property type="component" value="Unassembled WGS sequence"/>
</dbReference>
<proteinExistence type="predicted"/>
<evidence type="ECO:0000313" key="2">
    <source>
        <dbReference type="Proteomes" id="UP000450676"/>
    </source>
</evidence>
<comment type="caution">
    <text evidence="1">The sequence shown here is derived from an EMBL/GenBank/DDBJ whole genome shotgun (WGS) entry which is preliminary data.</text>
</comment>
<reference evidence="1 2" key="1">
    <citation type="submission" date="2019-12" db="EMBL/GenBank/DDBJ databases">
        <title>Novel species isolated from a subtropical stream in China.</title>
        <authorList>
            <person name="Lu H."/>
        </authorList>
    </citation>
    <scope>NUCLEOTIDE SEQUENCE [LARGE SCALE GENOMIC DNA]</scope>
    <source>
        <strain evidence="1 2">FT127W</strain>
    </source>
</reference>
<evidence type="ECO:0000313" key="1">
    <source>
        <dbReference type="EMBL" id="MYN06564.1"/>
    </source>
</evidence>
<gene>
    <name evidence="1" type="ORF">GTP77_04360</name>
</gene>
<dbReference type="EMBL" id="WWCU01000003">
    <property type="protein sequence ID" value="MYN06564.1"/>
    <property type="molecule type" value="Genomic_DNA"/>
</dbReference>
<organism evidence="1 2">
    <name type="scientific">Pseudoduganella aquatica</name>
    <dbReference type="NCBI Taxonomy" id="2660641"/>
    <lineage>
        <taxon>Bacteria</taxon>
        <taxon>Pseudomonadati</taxon>
        <taxon>Pseudomonadota</taxon>
        <taxon>Betaproteobacteria</taxon>
        <taxon>Burkholderiales</taxon>
        <taxon>Oxalobacteraceae</taxon>
        <taxon>Telluria group</taxon>
        <taxon>Pseudoduganella</taxon>
    </lineage>
</organism>
<keyword evidence="2" id="KW-1185">Reference proteome</keyword>
<evidence type="ECO:0008006" key="3">
    <source>
        <dbReference type="Google" id="ProtNLM"/>
    </source>
</evidence>
<accession>A0A7X4KJY2</accession>